<dbReference type="EMBL" id="OX465081">
    <property type="protein sequence ID" value="CAI9287690.1"/>
    <property type="molecule type" value="Genomic_DNA"/>
</dbReference>
<sequence length="163" mass="18917">MGKRVPSFDSWVGSLNLLVFEIDIETCLGVVEVVTTSQKVNLRDELENICKALEFVLRKSEAESRYIGMTIDKQDSSLGGYPTNMEPGFVKARQFIQERIYEFLMQRQKTQEIAPNKVMDIVRRLEEGLFKTATTKEEYMNLDTLEIRLHILIRRIPLSNQNQ</sequence>
<name>A0AA35Z842_LACSI</name>
<evidence type="ECO:0000313" key="1">
    <source>
        <dbReference type="EMBL" id="CAI9287690.1"/>
    </source>
</evidence>
<dbReference type="AlphaFoldDB" id="A0AA35Z842"/>
<accession>A0AA35Z842</accession>
<organism evidence="1 2">
    <name type="scientific">Lactuca saligna</name>
    <name type="common">Willowleaf lettuce</name>
    <dbReference type="NCBI Taxonomy" id="75948"/>
    <lineage>
        <taxon>Eukaryota</taxon>
        <taxon>Viridiplantae</taxon>
        <taxon>Streptophyta</taxon>
        <taxon>Embryophyta</taxon>
        <taxon>Tracheophyta</taxon>
        <taxon>Spermatophyta</taxon>
        <taxon>Magnoliopsida</taxon>
        <taxon>eudicotyledons</taxon>
        <taxon>Gunneridae</taxon>
        <taxon>Pentapetalae</taxon>
        <taxon>asterids</taxon>
        <taxon>campanulids</taxon>
        <taxon>Asterales</taxon>
        <taxon>Asteraceae</taxon>
        <taxon>Cichorioideae</taxon>
        <taxon>Cichorieae</taxon>
        <taxon>Lactucinae</taxon>
        <taxon>Lactuca</taxon>
    </lineage>
</organism>
<keyword evidence="2" id="KW-1185">Reference proteome</keyword>
<dbReference type="Proteomes" id="UP001177003">
    <property type="component" value="Chromosome 5"/>
</dbReference>
<reference evidence="1" key="1">
    <citation type="submission" date="2023-04" db="EMBL/GenBank/DDBJ databases">
        <authorList>
            <person name="Vijverberg K."/>
            <person name="Xiong W."/>
            <person name="Schranz E."/>
        </authorList>
    </citation>
    <scope>NUCLEOTIDE SEQUENCE</scope>
</reference>
<evidence type="ECO:0000313" key="2">
    <source>
        <dbReference type="Proteomes" id="UP001177003"/>
    </source>
</evidence>
<protein>
    <submittedName>
        <fullName evidence="1">Uncharacterized protein</fullName>
    </submittedName>
</protein>
<proteinExistence type="predicted"/>
<gene>
    <name evidence="1" type="ORF">LSALG_LOCUS27038</name>
</gene>